<dbReference type="Proteomes" id="UP000339690">
    <property type="component" value="Chromosome"/>
</dbReference>
<dbReference type="PANTHER" id="PTHR43355">
    <property type="entry name" value="FLAVIN REDUCTASE (NADPH)"/>
    <property type="match status" value="1"/>
</dbReference>
<dbReference type="AlphaFoldDB" id="A0A5Q2TPA5"/>
<keyword evidence="3" id="KW-1185">Reference proteome</keyword>
<sequence>MKITVFGASGRTGLLFLEKALKEGHEVVAYTRSPEKIPIKHGRLRVLKGTVTDQKMIEQAVVGTDAVVELMGAVNIGTENIISGMKKHHIRRIVAASAISVDDSHDKFNFKRLLLIGFVKMFIPKHVKEVRKAAQFIRASNLDWTLVRIPVLNNKPGSSPIRSGYYGNGAVGTSLSRTELATFIYHELVEGHYIHKAPAISS</sequence>
<dbReference type="InterPro" id="IPR036291">
    <property type="entry name" value="NAD(P)-bd_dom_sf"/>
</dbReference>
<name>A0A5Q2TPA5_9BACI</name>
<dbReference type="Gene3D" id="3.40.50.720">
    <property type="entry name" value="NAD(P)-binding Rossmann-like Domain"/>
    <property type="match status" value="1"/>
</dbReference>
<protein>
    <submittedName>
        <fullName evidence="2">NAD(P)H-binding protein</fullName>
    </submittedName>
</protein>
<evidence type="ECO:0000313" key="2">
    <source>
        <dbReference type="EMBL" id="QGH35947.1"/>
    </source>
</evidence>
<dbReference type="EMBL" id="CP045915">
    <property type="protein sequence ID" value="QGH35947.1"/>
    <property type="molecule type" value="Genomic_DNA"/>
</dbReference>
<dbReference type="PANTHER" id="PTHR43355:SF2">
    <property type="entry name" value="FLAVIN REDUCTASE (NADPH)"/>
    <property type="match status" value="1"/>
</dbReference>
<dbReference type="KEGG" id="grc:GI584_18655"/>
<organism evidence="2 3">
    <name type="scientific">Gracilibacillus salitolerans</name>
    <dbReference type="NCBI Taxonomy" id="2663022"/>
    <lineage>
        <taxon>Bacteria</taxon>
        <taxon>Bacillati</taxon>
        <taxon>Bacillota</taxon>
        <taxon>Bacilli</taxon>
        <taxon>Bacillales</taxon>
        <taxon>Bacillaceae</taxon>
        <taxon>Gracilibacillus</taxon>
    </lineage>
</organism>
<accession>A0A5Q2TPA5</accession>
<dbReference type="InterPro" id="IPR016040">
    <property type="entry name" value="NAD(P)-bd_dom"/>
</dbReference>
<reference evidence="2 3" key="1">
    <citation type="submission" date="2019-11" db="EMBL/GenBank/DDBJ databases">
        <title>Gracilibacillus salitolerans sp. nov., a moderate halophile isolated from a saline soil in northwest China.</title>
        <authorList>
            <person name="Gan L."/>
        </authorList>
    </citation>
    <scope>NUCLEOTIDE SEQUENCE [LARGE SCALE GENOMIC DNA]</scope>
    <source>
        <strain evidence="2 3">SCU50</strain>
    </source>
</reference>
<evidence type="ECO:0000259" key="1">
    <source>
        <dbReference type="Pfam" id="PF13460"/>
    </source>
</evidence>
<dbReference type="RefSeq" id="WP_153792163.1">
    <property type="nucleotide sequence ID" value="NZ_CP045915.1"/>
</dbReference>
<dbReference type="GO" id="GO:0042602">
    <property type="term" value="F:riboflavin reductase (NADPH) activity"/>
    <property type="evidence" value="ECO:0007669"/>
    <property type="project" value="TreeGrafter"/>
</dbReference>
<feature type="domain" description="NAD(P)-binding" evidence="1">
    <location>
        <begin position="7"/>
        <end position="187"/>
    </location>
</feature>
<dbReference type="Pfam" id="PF13460">
    <property type="entry name" value="NAD_binding_10"/>
    <property type="match status" value="1"/>
</dbReference>
<dbReference type="GO" id="GO:0004074">
    <property type="term" value="F:biliverdin reductase [NAD(P)H] activity"/>
    <property type="evidence" value="ECO:0007669"/>
    <property type="project" value="TreeGrafter"/>
</dbReference>
<dbReference type="InterPro" id="IPR051606">
    <property type="entry name" value="Polyketide_Oxido-like"/>
</dbReference>
<gene>
    <name evidence="2" type="ORF">GI584_18655</name>
</gene>
<dbReference type="SUPFAM" id="SSF51735">
    <property type="entry name" value="NAD(P)-binding Rossmann-fold domains"/>
    <property type="match status" value="1"/>
</dbReference>
<proteinExistence type="predicted"/>
<evidence type="ECO:0000313" key="3">
    <source>
        <dbReference type="Proteomes" id="UP000339690"/>
    </source>
</evidence>